<keyword evidence="3" id="KW-1185">Reference proteome</keyword>
<sequence length="503" mass="51780">MPVYDTRYGSGPVAVENSLQLLKASAEPQVCTSSQPACFQFPLSLGVASLQTPAQVPAGFALQPTVVLSYPDVRLAGLRATHSFTPYAQGGAGPRASTGSTMSGNAGSNASGGSPLGFLPPCLAPSVRAVFGCGDATIELASAVYGWQGPQLSADPVSPSGAAKPVAPFVQVVAASACGSVSDNVHAAFPYPGASLPTSTTGSSSCLIGSAVQTGAPIPVHRTIQIHVLNVTADWADTERLSLVQITGLPDTAGLPWFADALVNWLVGPTQTPAQLDDGRNHSATGLSVPQAPASSGTHVAALVPSRVRRVVVVAAADFKPNRGMADRVHEVGSPFEEPLISYSPGISSASVAGREAAAPNLPHLDADTAVQDPFLDALCSLLTVQGVPYTGLLYPAKRLPAYVTAVDDSTPATKVDVGEEEEDEDGPLASATESRLNLKYGEPIPVTAEDCKIVEALCYELSALTGLPFDAGKGCQTSLRYLVRPTAAAGHKQAVRDSMMYL</sequence>
<dbReference type="EMBL" id="JANBPT010001188">
    <property type="protein sequence ID" value="KAJ1909524.1"/>
    <property type="molecule type" value="Genomic_DNA"/>
</dbReference>
<feature type="region of interest" description="Disordered" evidence="1">
    <location>
        <begin position="89"/>
        <end position="110"/>
    </location>
</feature>
<evidence type="ECO:0000313" key="2">
    <source>
        <dbReference type="EMBL" id="KAJ1909524.1"/>
    </source>
</evidence>
<evidence type="ECO:0000313" key="3">
    <source>
        <dbReference type="Proteomes" id="UP001150569"/>
    </source>
</evidence>
<evidence type="ECO:0000256" key="1">
    <source>
        <dbReference type="SAM" id="MobiDB-lite"/>
    </source>
</evidence>
<feature type="region of interest" description="Disordered" evidence="1">
    <location>
        <begin position="413"/>
        <end position="435"/>
    </location>
</feature>
<gene>
    <name evidence="2" type="ORF">IWQ60_011124</name>
</gene>
<accession>A0A9W7ZHW0</accession>
<name>A0A9W7ZHW0_9FUNG</name>
<protein>
    <submittedName>
        <fullName evidence="2">Uncharacterized protein</fullName>
    </submittedName>
</protein>
<proteinExistence type="predicted"/>
<feature type="compositionally biased region" description="Low complexity" evidence="1">
    <location>
        <begin position="96"/>
        <end position="110"/>
    </location>
</feature>
<reference evidence="2" key="1">
    <citation type="submission" date="2022-07" db="EMBL/GenBank/DDBJ databases">
        <title>Phylogenomic reconstructions and comparative analyses of Kickxellomycotina fungi.</title>
        <authorList>
            <person name="Reynolds N.K."/>
            <person name="Stajich J.E."/>
            <person name="Barry K."/>
            <person name="Grigoriev I.V."/>
            <person name="Crous P."/>
            <person name="Smith M.E."/>
        </authorList>
    </citation>
    <scope>NUCLEOTIDE SEQUENCE</scope>
    <source>
        <strain evidence="2">RSA 861</strain>
    </source>
</reference>
<dbReference type="Proteomes" id="UP001150569">
    <property type="component" value="Unassembled WGS sequence"/>
</dbReference>
<comment type="caution">
    <text evidence="2">The sequence shown here is derived from an EMBL/GenBank/DDBJ whole genome shotgun (WGS) entry which is preliminary data.</text>
</comment>
<dbReference type="AlphaFoldDB" id="A0A9W7ZHW0"/>
<organism evidence="2 3">
    <name type="scientific">Tieghemiomyces parasiticus</name>
    <dbReference type="NCBI Taxonomy" id="78921"/>
    <lineage>
        <taxon>Eukaryota</taxon>
        <taxon>Fungi</taxon>
        <taxon>Fungi incertae sedis</taxon>
        <taxon>Zoopagomycota</taxon>
        <taxon>Kickxellomycotina</taxon>
        <taxon>Dimargaritomycetes</taxon>
        <taxon>Dimargaritales</taxon>
        <taxon>Dimargaritaceae</taxon>
        <taxon>Tieghemiomyces</taxon>
    </lineage>
</organism>
<dbReference type="OrthoDB" id="5560808at2759"/>